<protein>
    <recommendedName>
        <fullName evidence="2">BTB domain-containing protein</fullName>
    </recommendedName>
</protein>
<accession>A0A4Z1KX53</accession>
<dbReference type="Gene3D" id="3.30.710.10">
    <property type="entry name" value="Potassium Channel Kv1.1, Chain A"/>
    <property type="match status" value="1"/>
</dbReference>
<feature type="compositionally biased region" description="Acidic residues" evidence="1">
    <location>
        <begin position="12"/>
        <end position="34"/>
    </location>
</feature>
<dbReference type="SUPFAM" id="SSF54695">
    <property type="entry name" value="POZ domain"/>
    <property type="match status" value="1"/>
</dbReference>
<feature type="region of interest" description="Disordered" evidence="1">
    <location>
        <begin position="107"/>
        <end position="126"/>
    </location>
</feature>
<gene>
    <name evidence="3" type="ORF">BPOR_0122g00130</name>
</gene>
<dbReference type="Proteomes" id="UP000297280">
    <property type="component" value="Unassembled WGS sequence"/>
</dbReference>
<dbReference type="InterPro" id="IPR000210">
    <property type="entry name" value="BTB/POZ_dom"/>
</dbReference>
<evidence type="ECO:0000313" key="4">
    <source>
        <dbReference type="Proteomes" id="UP000297280"/>
    </source>
</evidence>
<sequence length="338" mass="37768">MGIMDNEVFHFEEDDDDDYQTSNDEYSDENENENEPWATRSRRSTNPEEQASREIPADQFLSKINLLPGLTVKIVVNSMNGSKQTLILPKSLLCTRSPFFQLAFNGPSTECPSTSPSPSPSQPQELHLPETSLAEFELVIQFLSTDTFIFPHSITDSSEKLTLYLLFFKCCHQFSIVSLSPLIHRFRNFLRWCSARGEFPNRSHMQLAISLPASHEARKLAVAACVKPYACSITKSSTCYGRALFHLEKYVEEETQFAADLFRAYTKAVRGALGTHKIVDPLTGMDYTVSTGVACSAVIWIKRPFGAALEEYVSSTALAASVFCLYNGFASAAYQKSL</sequence>
<feature type="domain" description="BTB" evidence="2">
    <location>
        <begin position="70"/>
        <end position="152"/>
    </location>
</feature>
<feature type="region of interest" description="Disordered" evidence="1">
    <location>
        <begin position="1"/>
        <end position="54"/>
    </location>
</feature>
<organism evidence="3 4">
    <name type="scientific">Botrytis porri</name>
    <dbReference type="NCBI Taxonomy" id="87229"/>
    <lineage>
        <taxon>Eukaryota</taxon>
        <taxon>Fungi</taxon>
        <taxon>Dikarya</taxon>
        <taxon>Ascomycota</taxon>
        <taxon>Pezizomycotina</taxon>
        <taxon>Leotiomycetes</taxon>
        <taxon>Helotiales</taxon>
        <taxon>Sclerotiniaceae</taxon>
        <taxon>Botrytis</taxon>
    </lineage>
</organism>
<comment type="caution">
    <text evidence="3">The sequence shown here is derived from an EMBL/GenBank/DDBJ whole genome shotgun (WGS) entry which is preliminary data.</text>
</comment>
<evidence type="ECO:0000256" key="1">
    <source>
        <dbReference type="SAM" id="MobiDB-lite"/>
    </source>
</evidence>
<name>A0A4Z1KX53_9HELO</name>
<keyword evidence="4" id="KW-1185">Reference proteome</keyword>
<evidence type="ECO:0000259" key="2">
    <source>
        <dbReference type="PROSITE" id="PS50097"/>
    </source>
</evidence>
<proteinExistence type="predicted"/>
<dbReference type="EMBL" id="PQXO01000122">
    <property type="protein sequence ID" value="TGO89165.1"/>
    <property type="molecule type" value="Genomic_DNA"/>
</dbReference>
<dbReference type="PROSITE" id="PS50097">
    <property type="entry name" value="BTB"/>
    <property type="match status" value="1"/>
</dbReference>
<dbReference type="InterPro" id="IPR011333">
    <property type="entry name" value="SKP1/BTB/POZ_sf"/>
</dbReference>
<dbReference type="AlphaFoldDB" id="A0A4Z1KX53"/>
<reference evidence="3 4" key="1">
    <citation type="submission" date="2017-12" db="EMBL/GenBank/DDBJ databases">
        <title>Comparative genomics of Botrytis spp.</title>
        <authorList>
            <person name="Valero-Jimenez C.A."/>
            <person name="Tapia P."/>
            <person name="Veloso J."/>
            <person name="Silva-Moreno E."/>
            <person name="Staats M."/>
            <person name="Valdes J.H."/>
            <person name="Van Kan J.A.L."/>
        </authorList>
    </citation>
    <scope>NUCLEOTIDE SEQUENCE [LARGE SCALE GENOMIC DNA]</scope>
    <source>
        <strain evidence="3 4">MUCL3349</strain>
    </source>
</reference>
<evidence type="ECO:0000313" key="3">
    <source>
        <dbReference type="EMBL" id="TGO89165.1"/>
    </source>
</evidence>